<organism evidence="2 3">
    <name type="scientific">Seiridium unicorne</name>
    <dbReference type="NCBI Taxonomy" id="138068"/>
    <lineage>
        <taxon>Eukaryota</taxon>
        <taxon>Fungi</taxon>
        <taxon>Dikarya</taxon>
        <taxon>Ascomycota</taxon>
        <taxon>Pezizomycotina</taxon>
        <taxon>Sordariomycetes</taxon>
        <taxon>Xylariomycetidae</taxon>
        <taxon>Amphisphaeriales</taxon>
        <taxon>Sporocadaceae</taxon>
        <taxon>Seiridium</taxon>
    </lineage>
</organism>
<evidence type="ECO:0000313" key="2">
    <source>
        <dbReference type="EMBL" id="KAK9426744.1"/>
    </source>
</evidence>
<evidence type="ECO:0000256" key="1">
    <source>
        <dbReference type="SAM" id="MobiDB-lite"/>
    </source>
</evidence>
<feature type="compositionally biased region" description="Basic and acidic residues" evidence="1">
    <location>
        <begin position="7"/>
        <end position="18"/>
    </location>
</feature>
<feature type="region of interest" description="Disordered" evidence="1">
    <location>
        <begin position="319"/>
        <end position="351"/>
    </location>
</feature>
<keyword evidence="3" id="KW-1185">Reference proteome</keyword>
<accession>A0ABR2VIS3</accession>
<dbReference type="Proteomes" id="UP001408356">
    <property type="component" value="Unassembled WGS sequence"/>
</dbReference>
<dbReference type="EMBL" id="JARVKF010000001">
    <property type="protein sequence ID" value="KAK9426744.1"/>
    <property type="molecule type" value="Genomic_DNA"/>
</dbReference>
<feature type="region of interest" description="Disordered" evidence="1">
    <location>
        <begin position="1"/>
        <end position="23"/>
    </location>
</feature>
<name>A0ABR2VIS3_9PEZI</name>
<evidence type="ECO:0000313" key="3">
    <source>
        <dbReference type="Proteomes" id="UP001408356"/>
    </source>
</evidence>
<sequence length="351" mass="39980">MDSSEEPVTHARDPRLDDNGLLSQSFETHPESFHAKALLLYHSDKQQSEYSNLMRSFKVVGNECSNTPDDSTVLEATESKQNIRDFLYHCSLVFSRSRKCSRKPFKSASEVTATALRRIGQGPDAYEYVLYVAKNINQSSESAVGNKARTKDVEFTGQLERIMKSRPITSDECQDKLWNLILDHTKQRVNSYVKDCEDSQPELGTYIHEMGSYIQNIAESEFSSFLEDLDATLEIIGQRNSTQKKKVMEALKYQRKHCAPFKCFRFEFGDPKSQPSWEAPVKALDSVLNLAKMGQAIDSITTFHKECIQPDHRNSFRIKRVPEPTNPSGETNIVFKPPTSREPYGIQESLT</sequence>
<protein>
    <submittedName>
        <fullName evidence="2">Uncharacterized protein</fullName>
    </submittedName>
</protein>
<reference evidence="2 3" key="1">
    <citation type="journal article" date="2024" name="J. Plant Pathol.">
        <title>Sequence and assembly of the genome of Seiridium unicorne, isolate CBS 538.82, causal agent of cypress canker disease.</title>
        <authorList>
            <person name="Scali E."/>
            <person name="Rocca G.D."/>
            <person name="Danti R."/>
            <person name="Garbelotto M."/>
            <person name="Barberini S."/>
            <person name="Baroncelli R."/>
            <person name="Emiliani G."/>
        </authorList>
    </citation>
    <scope>NUCLEOTIDE SEQUENCE [LARGE SCALE GENOMIC DNA]</scope>
    <source>
        <strain evidence="2 3">BM-138-508</strain>
    </source>
</reference>
<gene>
    <name evidence="2" type="ORF">SUNI508_00271</name>
</gene>
<proteinExistence type="predicted"/>
<comment type="caution">
    <text evidence="2">The sequence shown here is derived from an EMBL/GenBank/DDBJ whole genome shotgun (WGS) entry which is preliminary data.</text>
</comment>